<feature type="binding site" description="via carbamate group" evidence="1">
    <location>
        <position position="167"/>
    </location>
    <ligand>
        <name>Zn(2+)</name>
        <dbReference type="ChEBI" id="CHEBI:29105"/>
        <label>1</label>
    </ligand>
</feature>
<dbReference type="RefSeq" id="WP_073134700.1">
    <property type="nucleotide sequence ID" value="NZ_FQZF01000011.1"/>
</dbReference>
<dbReference type="PIRSF" id="PIRSF039004">
    <property type="entry name" value="ADE_EF_0837"/>
    <property type="match status" value="1"/>
</dbReference>
<feature type="binding site" evidence="1">
    <location>
        <position position="235"/>
    </location>
    <ligand>
        <name>Zn(2+)</name>
        <dbReference type="ChEBI" id="CHEBI:29105"/>
        <label>2</label>
    </ligand>
</feature>
<dbReference type="GO" id="GO:0046872">
    <property type="term" value="F:metal ion binding"/>
    <property type="evidence" value="ECO:0007669"/>
    <property type="project" value="UniProtKB-KW"/>
</dbReference>
<feature type="binding site" evidence="1">
    <location>
        <position position="70"/>
    </location>
    <ligand>
        <name>Zn(2+)</name>
        <dbReference type="ChEBI" id="CHEBI:29105"/>
        <label>1</label>
    </ligand>
</feature>
<gene>
    <name evidence="4" type="ORF">SAMN02745194_02227</name>
</gene>
<dbReference type="PANTHER" id="PTHR42717:SF1">
    <property type="entry name" value="IMIDAZOLONEPROPIONASE AND RELATED AMIDOHYDROLASES"/>
    <property type="match status" value="1"/>
</dbReference>
<dbReference type="GO" id="GO:0019213">
    <property type="term" value="F:deacetylase activity"/>
    <property type="evidence" value="ECO:0007669"/>
    <property type="project" value="InterPro"/>
</dbReference>
<name>A0A1M6I5K1_9PROT</name>
<evidence type="ECO:0000256" key="1">
    <source>
        <dbReference type="PIRSR" id="PIRSR039004-1"/>
    </source>
</evidence>
<reference evidence="4 5" key="1">
    <citation type="submission" date="2016-11" db="EMBL/GenBank/DDBJ databases">
        <authorList>
            <person name="Jaros S."/>
            <person name="Januszkiewicz K."/>
            <person name="Wedrychowicz H."/>
        </authorList>
    </citation>
    <scope>NUCLEOTIDE SEQUENCE [LARGE SCALE GENOMIC DNA]</scope>
    <source>
        <strain evidence="4 5">DSM 14916</strain>
    </source>
</reference>
<dbReference type="SUPFAM" id="SSF51556">
    <property type="entry name" value="Metallo-dependent hydrolases"/>
    <property type="match status" value="1"/>
</dbReference>
<feature type="binding site" evidence="1">
    <location>
        <position position="200"/>
    </location>
    <ligand>
        <name>Zn(2+)</name>
        <dbReference type="ChEBI" id="CHEBI:29105"/>
        <label>2</label>
    </ligand>
</feature>
<dbReference type="InterPro" id="IPR020043">
    <property type="entry name" value="Deacetylase_Atu3266-like"/>
</dbReference>
<dbReference type="Gene3D" id="3.20.20.140">
    <property type="entry name" value="Metal-dependent hydrolases"/>
    <property type="match status" value="1"/>
</dbReference>
<dbReference type="Pfam" id="PF01979">
    <property type="entry name" value="Amidohydro_1"/>
    <property type="match status" value="1"/>
</dbReference>
<feature type="binding site" evidence="1">
    <location>
        <position position="68"/>
    </location>
    <ligand>
        <name>Zn(2+)</name>
        <dbReference type="ChEBI" id="CHEBI:29105"/>
        <label>1</label>
    </ligand>
</feature>
<evidence type="ECO:0000259" key="3">
    <source>
        <dbReference type="Pfam" id="PF01979"/>
    </source>
</evidence>
<dbReference type="EMBL" id="FQZF01000011">
    <property type="protein sequence ID" value="SHJ29732.1"/>
    <property type="molecule type" value="Genomic_DNA"/>
</dbReference>
<dbReference type="NCBIfam" id="NF006689">
    <property type="entry name" value="PRK09237.1"/>
    <property type="match status" value="1"/>
</dbReference>
<dbReference type="Gene3D" id="2.30.40.10">
    <property type="entry name" value="Urease, subunit C, domain 1"/>
    <property type="match status" value="1"/>
</dbReference>
<protein>
    <submittedName>
        <fullName evidence="4">Dihydroorotase</fullName>
    </submittedName>
</protein>
<feature type="domain" description="Amidohydrolase-related" evidence="3">
    <location>
        <begin position="59"/>
        <end position="378"/>
    </location>
</feature>
<organism evidence="4 5">
    <name type="scientific">Muricoccus roseus</name>
    <dbReference type="NCBI Taxonomy" id="198092"/>
    <lineage>
        <taxon>Bacteria</taxon>
        <taxon>Pseudomonadati</taxon>
        <taxon>Pseudomonadota</taxon>
        <taxon>Alphaproteobacteria</taxon>
        <taxon>Acetobacterales</taxon>
        <taxon>Roseomonadaceae</taxon>
        <taxon>Muricoccus</taxon>
    </lineage>
</organism>
<dbReference type="PANTHER" id="PTHR42717">
    <property type="entry name" value="DIHYDROOROTASE-RELATED"/>
    <property type="match status" value="1"/>
</dbReference>
<dbReference type="Proteomes" id="UP000184387">
    <property type="component" value="Unassembled WGS sequence"/>
</dbReference>
<dbReference type="InterPro" id="IPR032466">
    <property type="entry name" value="Metal_Hydrolase"/>
</dbReference>
<dbReference type="InterPro" id="IPR006680">
    <property type="entry name" value="Amidohydro-rel"/>
</dbReference>
<evidence type="ECO:0000313" key="4">
    <source>
        <dbReference type="EMBL" id="SHJ29732.1"/>
    </source>
</evidence>
<keyword evidence="1" id="KW-0479">Metal-binding</keyword>
<feature type="binding site" description="via carbamate group" evidence="1">
    <location>
        <position position="167"/>
    </location>
    <ligand>
        <name>Zn(2+)</name>
        <dbReference type="ChEBI" id="CHEBI:29105"/>
        <label>2</label>
    </ligand>
</feature>
<dbReference type="GO" id="GO:0016810">
    <property type="term" value="F:hydrolase activity, acting on carbon-nitrogen (but not peptide) bonds"/>
    <property type="evidence" value="ECO:0007669"/>
    <property type="project" value="InterPro"/>
</dbReference>
<evidence type="ECO:0000313" key="5">
    <source>
        <dbReference type="Proteomes" id="UP000184387"/>
    </source>
</evidence>
<feature type="binding site" evidence="1">
    <location>
        <position position="294"/>
    </location>
    <ligand>
        <name>Zn(2+)</name>
        <dbReference type="ChEBI" id="CHEBI:29105"/>
        <label>1</label>
    </ligand>
</feature>
<sequence>MDFTQTGPYDTVLRGGRVIDPAQGLDTIADIAVRDGRIAAIGPNLPGPARDTIDVAGKLVLPGMIDTHAHVYRYVTGRFGLEADMVGVHSGVTTLVDQGGPSVLTFPGFREFVVKKAASRVLAFLSAYMVGGLEGHYYPELYRPDCIAVEDTIRCGRENADLVRGIKGHAEIGGFTRWGDEAMRRAAIVARELDRPLYIHFGQLWPLPEDTPSYDPDAILPEMLEIMRPGDILAHPFTRHPGGFVDRHGKLHPVVREALARGLKTDVGHGSHFSFKMARLVLEAGVLPDTLGADMHGYNTTVPKPRGTPDEHPDKEEMHLFAGKQNFSLASAMTSMLALGMDLTHVVRMVTINPAEMLRMADEIGTLRVGREADISVLSDERGRFLLQDNEGTKVVTERLLQPVLCLRAGRRYDADSIVLPKPVLAEAA</sequence>
<evidence type="ECO:0000256" key="2">
    <source>
        <dbReference type="PIRSR" id="PIRSR039004-2"/>
    </source>
</evidence>
<dbReference type="InterPro" id="IPR011059">
    <property type="entry name" value="Metal-dep_hydrolase_composite"/>
</dbReference>
<dbReference type="AlphaFoldDB" id="A0A1M6I5K1"/>
<proteinExistence type="predicted"/>
<dbReference type="STRING" id="198092.SAMN02745194_02227"/>
<keyword evidence="1" id="KW-0862">Zinc</keyword>
<dbReference type="SUPFAM" id="SSF51338">
    <property type="entry name" value="Composite domain of metallo-dependent hydrolases"/>
    <property type="match status" value="1"/>
</dbReference>
<feature type="modified residue" description="N6-carboxylysine" evidence="2">
    <location>
        <position position="167"/>
    </location>
</feature>
<accession>A0A1M6I5K1</accession>
<dbReference type="OrthoDB" id="9796020at2"/>
<keyword evidence="5" id="KW-1185">Reference proteome</keyword>